<gene>
    <name evidence="4" type="ORF">Cfor_03963</name>
</gene>
<feature type="signal peptide" evidence="3">
    <location>
        <begin position="1"/>
        <end position="27"/>
    </location>
</feature>
<feature type="chain" id="PRO_5027011342" evidence="3">
    <location>
        <begin position="28"/>
        <end position="605"/>
    </location>
</feature>
<dbReference type="AlphaFoldDB" id="A0A6L2PTG9"/>
<feature type="compositionally biased region" description="Basic and acidic residues" evidence="1">
    <location>
        <begin position="289"/>
        <end position="315"/>
    </location>
</feature>
<dbReference type="OrthoDB" id="8185211at2759"/>
<keyword evidence="2" id="KW-1133">Transmembrane helix</keyword>
<dbReference type="InParanoid" id="A0A6L2PTG9"/>
<feature type="region of interest" description="Disordered" evidence="1">
    <location>
        <begin position="414"/>
        <end position="433"/>
    </location>
</feature>
<keyword evidence="2" id="KW-0472">Membrane</keyword>
<feature type="transmembrane region" description="Helical" evidence="2">
    <location>
        <begin position="545"/>
        <end position="567"/>
    </location>
</feature>
<evidence type="ECO:0000313" key="5">
    <source>
        <dbReference type="Proteomes" id="UP000502823"/>
    </source>
</evidence>
<comment type="caution">
    <text evidence="4">The sequence shown here is derived from an EMBL/GenBank/DDBJ whole genome shotgun (WGS) entry which is preliminary data.</text>
</comment>
<keyword evidence="5" id="KW-1185">Reference proteome</keyword>
<organism evidence="4 5">
    <name type="scientific">Coptotermes formosanus</name>
    <name type="common">Formosan subterranean termite</name>
    <dbReference type="NCBI Taxonomy" id="36987"/>
    <lineage>
        <taxon>Eukaryota</taxon>
        <taxon>Metazoa</taxon>
        <taxon>Ecdysozoa</taxon>
        <taxon>Arthropoda</taxon>
        <taxon>Hexapoda</taxon>
        <taxon>Insecta</taxon>
        <taxon>Pterygota</taxon>
        <taxon>Neoptera</taxon>
        <taxon>Polyneoptera</taxon>
        <taxon>Dictyoptera</taxon>
        <taxon>Blattodea</taxon>
        <taxon>Blattoidea</taxon>
        <taxon>Termitoidae</taxon>
        <taxon>Rhinotermitidae</taxon>
        <taxon>Coptotermes</taxon>
    </lineage>
</organism>
<keyword evidence="2" id="KW-0812">Transmembrane</keyword>
<evidence type="ECO:0000256" key="1">
    <source>
        <dbReference type="SAM" id="MobiDB-lite"/>
    </source>
</evidence>
<feature type="region of interest" description="Disordered" evidence="1">
    <location>
        <begin position="263"/>
        <end position="339"/>
    </location>
</feature>
<evidence type="ECO:0000256" key="2">
    <source>
        <dbReference type="SAM" id="Phobius"/>
    </source>
</evidence>
<proteinExistence type="predicted"/>
<sequence>MFSMLETAIRNIKLSLLTLLLLSHSTCFSTTLHFSQSSDRPLALYRAPSPYQEAGKARLNSLIITSKPFSIGDQPNTTTTHSNVDSQWRRELLVTSLNPSTASSATIHPRLSVHIPHYSIDCSNGKSCSETININSTPSLTFKPYSQDVLDKFLNDYAGSKLNATKGSSKNDTKPYFLKLGDNDNKRFTDSRSKELTEVETSVEATNRLANLYLEDEDERDSVSIDGKSKPHWSLVNAQYHNHPYDDRDGWVTLEAVPWSSSKISKWQSSNTGNKRPHWDSRPPTQEWNSEKPSKPWERPQYGDRPTDWKHDKPIRPQYSVNNRPADDSWSQESDHKPLLHLERPVGDYNYKPTYGHHQHWITSNHPDIITEGTPENWPLSINRPGGPGSFKPWPSQETDYTHSQHQYDDSYKYEANRRPPTPVVYHDGGRPQNYPDSGEGEWVLLSSTKGYSLPIRHHSYQRALTLNPKPITSTRAVKLTVLPPLNGTANTTTSHGGLLEVESTFQSVDEAQRDDALKRTKNNTKLVPLRLISTPGKKKGSESAVLAAVGAGMLPATMALLVPMMLGRKKRSILAPNVKATMTTSAVQEYVLSKLNNRNEDGGK</sequence>
<keyword evidence="3" id="KW-0732">Signal</keyword>
<evidence type="ECO:0000313" key="4">
    <source>
        <dbReference type="EMBL" id="GFG35796.1"/>
    </source>
</evidence>
<evidence type="ECO:0000256" key="3">
    <source>
        <dbReference type="SAM" id="SignalP"/>
    </source>
</evidence>
<dbReference type="EMBL" id="BLKM01012201">
    <property type="protein sequence ID" value="GFG35796.1"/>
    <property type="molecule type" value="Genomic_DNA"/>
</dbReference>
<protein>
    <submittedName>
        <fullName evidence="4">Uncharacterized protein</fullName>
    </submittedName>
</protein>
<name>A0A6L2PTG9_COPFO</name>
<accession>A0A6L2PTG9</accession>
<reference evidence="5" key="1">
    <citation type="submission" date="2020-01" db="EMBL/GenBank/DDBJ databases">
        <title>Draft genome sequence of the Termite Coptotermes fromosanus.</title>
        <authorList>
            <person name="Itakura S."/>
            <person name="Yosikawa Y."/>
            <person name="Umezawa K."/>
        </authorList>
    </citation>
    <scope>NUCLEOTIDE SEQUENCE [LARGE SCALE GENOMIC DNA]</scope>
</reference>
<feature type="region of interest" description="Disordered" evidence="1">
    <location>
        <begin position="372"/>
        <end position="405"/>
    </location>
</feature>
<dbReference type="Proteomes" id="UP000502823">
    <property type="component" value="Unassembled WGS sequence"/>
</dbReference>